<evidence type="ECO:0008006" key="3">
    <source>
        <dbReference type="Google" id="ProtNLM"/>
    </source>
</evidence>
<protein>
    <recommendedName>
        <fullName evidence="3">BED-type domain-containing protein</fullName>
    </recommendedName>
</protein>
<organism evidence="1 2">
    <name type="scientific">Lasiosphaeria ovina</name>
    <dbReference type="NCBI Taxonomy" id="92902"/>
    <lineage>
        <taxon>Eukaryota</taxon>
        <taxon>Fungi</taxon>
        <taxon>Dikarya</taxon>
        <taxon>Ascomycota</taxon>
        <taxon>Pezizomycotina</taxon>
        <taxon>Sordariomycetes</taxon>
        <taxon>Sordariomycetidae</taxon>
        <taxon>Sordariales</taxon>
        <taxon>Lasiosphaeriaceae</taxon>
        <taxon>Lasiosphaeria</taxon>
    </lineage>
</organism>
<evidence type="ECO:0000313" key="1">
    <source>
        <dbReference type="EMBL" id="KAK3361698.1"/>
    </source>
</evidence>
<dbReference type="EMBL" id="JAULSN010000011">
    <property type="protein sequence ID" value="KAK3361698.1"/>
    <property type="molecule type" value="Genomic_DNA"/>
</dbReference>
<evidence type="ECO:0000313" key="2">
    <source>
        <dbReference type="Proteomes" id="UP001287356"/>
    </source>
</evidence>
<proteinExistence type="predicted"/>
<name>A0AAE0JTY2_9PEZI</name>
<dbReference type="AlphaFoldDB" id="A0AAE0JTY2"/>
<keyword evidence="2" id="KW-1185">Reference proteome</keyword>
<sequence length="166" mass="19075">MASLDDPEGSIVSQDTTTTTLFALEDHIRKPQQSEPTHKGKNRLFYCAYCLWSGQSITNIRQHLLRKYDIALEAVIRMARVTISQTTELDSQVLKKVLNKDAINSALLSLIVVRNLPFRLVESKEFHIFCKILNPEAQNLISLYSILRSQIVKSWIIHKDIVRKKL</sequence>
<comment type="caution">
    <text evidence="1">The sequence shown here is derived from an EMBL/GenBank/DDBJ whole genome shotgun (WGS) entry which is preliminary data.</text>
</comment>
<reference evidence="1" key="2">
    <citation type="submission" date="2023-06" db="EMBL/GenBank/DDBJ databases">
        <authorList>
            <consortium name="Lawrence Berkeley National Laboratory"/>
            <person name="Haridas S."/>
            <person name="Hensen N."/>
            <person name="Bonometti L."/>
            <person name="Westerberg I."/>
            <person name="Brannstrom I.O."/>
            <person name="Guillou S."/>
            <person name="Cros-Aarteil S."/>
            <person name="Calhoun S."/>
            <person name="Kuo A."/>
            <person name="Mondo S."/>
            <person name="Pangilinan J."/>
            <person name="Riley R."/>
            <person name="Labutti K."/>
            <person name="Andreopoulos B."/>
            <person name="Lipzen A."/>
            <person name="Chen C."/>
            <person name="Yanf M."/>
            <person name="Daum C."/>
            <person name="Ng V."/>
            <person name="Clum A."/>
            <person name="Steindorff A."/>
            <person name="Ohm R."/>
            <person name="Martin F."/>
            <person name="Silar P."/>
            <person name="Natvig D."/>
            <person name="Lalanne C."/>
            <person name="Gautier V."/>
            <person name="Ament-Velasquez S.L."/>
            <person name="Kruys A."/>
            <person name="Hutchinson M.I."/>
            <person name="Powell A.J."/>
            <person name="Barry K."/>
            <person name="Miller A.N."/>
            <person name="Grigoriev I.V."/>
            <person name="Debuchy R."/>
            <person name="Gladieux P."/>
            <person name="Thoren M.H."/>
            <person name="Johannesson H."/>
        </authorList>
    </citation>
    <scope>NUCLEOTIDE SEQUENCE</scope>
    <source>
        <strain evidence="1">CBS 958.72</strain>
    </source>
</reference>
<dbReference type="Proteomes" id="UP001287356">
    <property type="component" value="Unassembled WGS sequence"/>
</dbReference>
<accession>A0AAE0JTY2</accession>
<gene>
    <name evidence="1" type="ORF">B0T24DRAFT_642199</name>
</gene>
<reference evidence="1" key="1">
    <citation type="journal article" date="2023" name="Mol. Phylogenet. Evol.">
        <title>Genome-scale phylogeny and comparative genomics of the fungal order Sordariales.</title>
        <authorList>
            <person name="Hensen N."/>
            <person name="Bonometti L."/>
            <person name="Westerberg I."/>
            <person name="Brannstrom I.O."/>
            <person name="Guillou S."/>
            <person name="Cros-Aarteil S."/>
            <person name="Calhoun S."/>
            <person name="Haridas S."/>
            <person name="Kuo A."/>
            <person name="Mondo S."/>
            <person name="Pangilinan J."/>
            <person name="Riley R."/>
            <person name="LaButti K."/>
            <person name="Andreopoulos B."/>
            <person name="Lipzen A."/>
            <person name="Chen C."/>
            <person name="Yan M."/>
            <person name="Daum C."/>
            <person name="Ng V."/>
            <person name="Clum A."/>
            <person name="Steindorff A."/>
            <person name="Ohm R.A."/>
            <person name="Martin F."/>
            <person name="Silar P."/>
            <person name="Natvig D.O."/>
            <person name="Lalanne C."/>
            <person name="Gautier V."/>
            <person name="Ament-Velasquez S.L."/>
            <person name="Kruys A."/>
            <person name="Hutchinson M.I."/>
            <person name="Powell A.J."/>
            <person name="Barry K."/>
            <person name="Miller A.N."/>
            <person name="Grigoriev I.V."/>
            <person name="Debuchy R."/>
            <person name="Gladieux P."/>
            <person name="Hiltunen Thoren M."/>
            <person name="Johannesson H."/>
        </authorList>
    </citation>
    <scope>NUCLEOTIDE SEQUENCE</scope>
    <source>
        <strain evidence="1">CBS 958.72</strain>
    </source>
</reference>